<keyword evidence="1" id="KW-0812">Transmembrane</keyword>
<protein>
    <submittedName>
        <fullName evidence="2">Uncharacterized protein</fullName>
    </submittedName>
</protein>
<reference evidence="2" key="1">
    <citation type="submission" date="2018-04" db="EMBL/GenBank/DDBJ databases">
        <title>WGS assembly of Panicum hallii.</title>
        <authorList>
            <person name="Lovell J."/>
            <person name="Jenkins J."/>
            <person name="Lowry D."/>
            <person name="Mamidi S."/>
            <person name="Sreedasyam A."/>
            <person name="Weng X."/>
            <person name="Barry K."/>
            <person name="Bonette J."/>
            <person name="Campitelli B."/>
            <person name="Daum C."/>
            <person name="Gordon S."/>
            <person name="Gould B."/>
            <person name="Lipzen A."/>
            <person name="Macqueen A."/>
            <person name="Palacio-Mejia J."/>
            <person name="Plott C."/>
            <person name="Shakirov E."/>
            <person name="Shu S."/>
            <person name="Yoshinaga Y."/>
            <person name="Zane M."/>
            <person name="Rokhsar D."/>
            <person name="Grimwood J."/>
            <person name="Schmutz J."/>
            <person name="Juenger T."/>
        </authorList>
    </citation>
    <scope>NUCLEOTIDE SEQUENCE [LARGE SCALE GENOMIC DNA]</scope>
    <source>
        <strain evidence="2">FIL2</strain>
    </source>
</reference>
<dbReference type="EMBL" id="CM008050">
    <property type="protein sequence ID" value="PAN28952.1"/>
    <property type="molecule type" value="Genomic_DNA"/>
</dbReference>
<gene>
    <name evidence="2" type="ORF">PAHAL_5G189200</name>
</gene>
<dbReference type="AlphaFoldDB" id="A0A2S3HSG9"/>
<sequence>MASLVARAAAASLPSGRARRLGSGRLPLAPALPGHGALVLAGRRVGAGHGGVLAVQFMAPALARNVKLACRPPGIYPKTVINDDEDDEFERVYIEFIQKVERLHASGELLIGLPLPPAAVSEEEKAVQEKLKEIAEGCIGLHADAMRRLRLKERLRMYPIFWAVFLSFATVAAAAKEGRCSWGLAWAIADSLDALRRMVSRGCDAPLRLPWVMRVPVVDAERHLPPAHFWGALIKIADAADPDCKFTAIDSCEEAMLALLGRLYTATKYDVDAMISVAPRA</sequence>
<dbReference type="Gramene" id="PAN28952">
    <property type="protein sequence ID" value="PAN28952"/>
    <property type="gene ID" value="PAHAL_5G189200"/>
</dbReference>
<accession>A0A2S3HSG9</accession>
<name>A0A2S3HSG9_9POAL</name>
<feature type="transmembrane region" description="Helical" evidence="1">
    <location>
        <begin position="155"/>
        <end position="175"/>
    </location>
</feature>
<keyword evidence="1" id="KW-1133">Transmembrane helix</keyword>
<keyword evidence="1" id="KW-0472">Membrane</keyword>
<evidence type="ECO:0000256" key="1">
    <source>
        <dbReference type="SAM" id="Phobius"/>
    </source>
</evidence>
<evidence type="ECO:0000313" key="2">
    <source>
        <dbReference type="EMBL" id="PAN28952.1"/>
    </source>
</evidence>
<organism evidence="2">
    <name type="scientific">Panicum hallii</name>
    <dbReference type="NCBI Taxonomy" id="206008"/>
    <lineage>
        <taxon>Eukaryota</taxon>
        <taxon>Viridiplantae</taxon>
        <taxon>Streptophyta</taxon>
        <taxon>Embryophyta</taxon>
        <taxon>Tracheophyta</taxon>
        <taxon>Spermatophyta</taxon>
        <taxon>Magnoliopsida</taxon>
        <taxon>Liliopsida</taxon>
        <taxon>Poales</taxon>
        <taxon>Poaceae</taxon>
        <taxon>PACMAD clade</taxon>
        <taxon>Panicoideae</taxon>
        <taxon>Panicodae</taxon>
        <taxon>Paniceae</taxon>
        <taxon>Panicinae</taxon>
        <taxon>Panicum</taxon>
        <taxon>Panicum sect. Panicum</taxon>
    </lineage>
</organism>
<proteinExistence type="predicted"/>
<dbReference type="Proteomes" id="UP000243499">
    <property type="component" value="Chromosome 5"/>
</dbReference>